<evidence type="ECO:0000313" key="1">
    <source>
        <dbReference type="EMBL" id="GIY83116.1"/>
    </source>
</evidence>
<keyword evidence="2" id="KW-1185">Reference proteome</keyword>
<gene>
    <name evidence="1" type="ORF">CEXT_307691</name>
</gene>
<protein>
    <submittedName>
        <fullName evidence="1">Uncharacterized protein</fullName>
    </submittedName>
</protein>
<evidence type="ECO:0000313" key="2">
    <source>
        <dbReference type="Proteomes" id="UP001054945"/>
    </source>
</evidence>
<reference evidence="1 2" key="1">
    <citation type="submission" date="2021-06" db="EMBL/GenBank/DDBJ databases">
        <title>Caerostris extrusa draft genome.</title>
        <authorList>
            <person name="Kono N."/>
            <person name="Arakawa K."/>
        </authorList>
    </citation>
    <scope>NUCLEOTIDE SEQUENCE [LARGE SCALE GENOMIC DNA]</scope>
</reference>
<proteinExistence type="predicted"/>
<dbReference type="Proteomes" id="UP001054945">
    <property type="component" value="Unassembled WGS sequence"/>
</dbReference>
<name>A0AAV4WMD8_CAEEX</name>
<organism evidence="1 2">
    <name type="scientific">Caerostris extrusa</name>
    <name type="common">Bark spider</name>
    <name type="synonym">Caerostris bankana</name>
    <dbReference type="NCBI Taxonomy" id="172846"/>
    <lineage>
        <taxon>Eukaryota</taxon>
        <taxon>Metazoa</taxon>
        <taxon>Ecdysozoa</taxon>
        <taxon>Arthropoda</taxon>
        <taxon>Chelicerata</taxon>
        <taxon>Arachnida</taxon>
        <taxon>Araneae</taxon>
        <taxon>Araneomorphae</taxon>
        <taxon>Entelegynae</taxon>
        <taxon>Araneoidea</taxon>
        <taxon>Araneidae</taxon>
        <taxon>Caerostris</taxon>
    </lineage>
</organism>
<comment type="caution">
    <text evidence="1">The sequence shown here is derived from an EMBL/GenBank/DDBJ whole genome shotgun (WGS) entry which is preliminary data.</text>
</comment>
<dbReference type="AlphaFoldDB" id="A0AAV4WMD8"/>
<dbReference type="EMBL" id="BPLR01016340">
    <property type="protein sequence ID" value="GIY83116.1"/>
    <property type="molecule type" value="Genomic_DNA"/>
</dbReference>
<accession>A0AAV4WMD8</accession>
<sequence>MCLEAKQIISRSNYPERFSLKIWPHVNECGAQTLLKEHLQEISKRILHKGLSDQLKVFCLSVLNRGIDPFSKWTKRANHPHSFSKKIYRSTLYTKCVCCLQNLKIES</sequence>